<dbReference type="CDD" id="cd11715">
    <property type="entry name" value="THUMP_AdoMetMT"/>
    <property type="match status" value="1"/>
</dbReference>
<evidence type="ECO:0000313" key="1">
    <source>
        <dbReference type="EMBL" id="RCN37145.1"/>
    </source>
</evidence>
<organism evidence="1 2">
    <name type="scientific">Ancylostoma caninum</name>
    <name type="common">Dog hookworm</name>
    <dbReference type="NCBI Taxonomy" id="29170"/>
    <lineage>
        <taxon>Eukaryota</taxon>
        <taxon>Metazoa</taxon>
        <taxon>Ecdysozoa</taxon>
        <taxon>Nematoda</taxon>
        <taxon>Chromadorea</taxon>
        <taxon>Rhabditida</taxon>
        <taxon>Rhabditina</taxon>
        <taxon>Rhabditomorpha</taxon>
        <taxon>Strongyloidea</taxon>
        <taxon>Ancylostomatidae</taxon>
        <taxon>Ancylostomatinae</taxon>
        <taxon>Ancylostoma</taxon>
    </lineage>
</organism>
<reference evidence="1 2" key="1">
    <citation type="submission" date="2014-10" db="EMBL/GenBank/DDBJ databases">
        <title>Draft genome of the hookworm Ancylostoma caninum.</title>
        <authorList>
            <person name="Mitreva M."/>
        </authorList>
    </citation>
    <scope>NUCLEOTIDE SEQUENCE [LARGE SCALE GENOMIC DNA]</scope>
    <source>
        <strain evidence="1 2">Baltimore</strain>
    </source>
</reference>
<comment type="caution">
    <text evidence="1">The sequence shown here is derived from an EMBL/GenBank/DDBJ whole genome shotgun (WGS) entry which is preliminary data.</text>
</comment>
<accession>A0A368G2F5</accession>
<proteinExistence type="predicted"/>
<name>A0A368G2F5_ANCCA</name>
<keyword evidence="2" id="KW-1185">Reference proteome</keyword>
<dbReference type="EMBL" id="JOJR01000494">
    <property type="protein sequence ID" value="RCN37145.1"/>
    <property type="molecule type" value="Genomic_DNA"/>
</dbReference>
<evidence type="ECO:0000313" key="2">
    <source>
        <dbReference type="Proteomes" id="UP000252519"/>
    </source>
</evidence>
<dbReference type="Proteomes" id="UP000252519">
    <property type="component" value="Unassembled WGS sequence"/>
</dbReference>
<dbReference type="Gene3D" id="3.30.2130.30">
    <property type="match status" value="1"/>
</dbReference>
<dbReference type="AlphaFoldDB" id="A0A368G2F5"/>
<protein>
    <submittedName>
        <fullName evidence="1">Uncharacterized protein</fullName>
    </submittedName>
</protein>
<gene>
    <name evidence="1" type="ORF">ANCCAN_16967</name>
</gene>
<sequence length="131" mass="14596">MVELYASVITGFEGVSSEEVATTFASDPIRGRGYVRFRLDPSKIPEALHLRSVDNLFAVLYDYELEGLTTASQEEALKKIKGEISRINWKTAIECWQIACGKQVPGGVETVKDALRSSMTIREQDEHTKGD</sequence>
<dbReference type="OrthoDB" id="5854210at2759"/>